<evidence type="ECO:0000313" key="2">
    <source>
        <dbReference type="EMBL" id="CAG8589189.1"/>
    </source>
</evidence>
<name>A0A9N9C2F3_9GLOM</name>
<evidence type="ECO:0000259" key="1">
    <source>
        <dbReference type="PROSITE" id="PS50011"/>
    </source>
</evidence>
<sequence>MSMESERDFLRDIVTGIKWIHKNKIIHRDIHGGNILINNLKSNGSDSKTLIADLRFGRPPKDDFRYLRFRMIMWELNGGYCPFYDRPYDSHLALDELRSNIT</sequence>
<dbReference type="InterPro" id="IPR000719">
    <property type="entry name" value="Prot_kinase_dom"/>
</dbReference>
<evidence type="ECO:0000313" key="3">
    <source>
        <dbReference type="Proteomes" id="UP000789759"/>
    </source>
</evidence>
<dbReference type="PROSITE" id="PS50011">
    <property type="entry name" value="PROTEIN_KINASE_DOM"/>
    <property type="match status" value="1"/>
</dbReference>
<organism evidence="2 3">
    <name type="scientific">Cetraspora pellucida</name>
    <dbReference type="NCBI Taxonomy" id="1433469"/>
    <lineage>
        <taxon>Eukaryota</taxon>
        <taxon>Fungi</taxon>
        <taxon>Fungi incertae sedis</taxon>
        <taxon>Mucoromycota</taxon>
        <taxon>Glomeromycotina</taxon>
        <taxon>Glomeromycetes</taxon>
        <taxon>Diversisporales</taxon>
        <taxon>Gigasporaceae</taxon>
        <taxon>Cetraspora</taxon>
    </lineage>
</organism>
<proteinExistence type="predicted"/>
<accession>A0A9N9C2F3</accession>
<keyword evidence="3" id="KW-1185">Reference proteome</keyword>
<dbReference type="Pfam" id="PF00069">
    <property type="entry name" value="Pkinase"/>
    <property type="match status" value="1"/>
</dbReference>
<dbReference type="OrthoDB" id="2313242at2759"/>
<dbReference type="Proteomes" id="UP000789759">
    <property type="component" value="Unassembled WGS sequence"/>
</dbReference>
<dbReference type="InterPro" id="IPR011009">
    <property type="entry name" value="Kinase-like_dom_sf"/>
</dbReference>
<dbReference type="SUPFAM" id="SSF56112">
    <property type="entry name" value="Protein kinase-like (PK-like)"/>
    <property type="match status" value="1"/>
</dbReference>
<protein>
    <submittedName>
        <fullName evidence="2">17671_t:CDS:1</fullName>
    </submittedName>
</protein>
<comment type="caution">
    <text evidence="2">The sequence shown here is derived from an EMBL/GenBank/DDBJ whole genome shotgun (WGS) entry which is preliminary data.</text>
</comment>
<feature type="domain" description="Protein kinase" evidence="1">
    <location>
        <begin position="1"/>
        <end position="102"/>
    </location>
</feature>
<dbReference type="GO" id="GO:0004672">
    <property type="term" value="F:protein kinase activity"/>
    <property type="evidence" value="ECO:0007669"/>
    <property type="project" value="InterPro"/>
</dbReference>
<dbReference type="Gene3D" id="1.10.510.10">
    <property type="entry name" value="Transferase(Phosphotransferase) domain 1"/>
    <property type="match status" value="1"/>
</dbReference>
<dbReference type="AlphaFoldDB" id="A0A9N9C2F3"/>
<reference evidence="2" key="1">
    <citation type="submission" date="2021-06" db="EMBL/GenBank/DDBJ databases">
        <authorList>
            <person name="Kallberg Y."/>
            <person name="Tangrot J."/>
            <person name="Rosling A."/>
        </authorList>
    </citation>
    <scope>NUCLEOTIDE SEQUENCE</scope>
    <source>
        <strain evidence="2">FL966</strain>
    </source>
</reference>
<dbReference type="EMBL" id="CAJVQA010004007">
    <property type="protein sequence ID" value="CAG8589189.1"/>
    <property type="molecule type" value="Genomic_DNA"/>
</dbReference>
<dbReference type="GO" id="GO:0005524">
    <property type="term" value="F:ATP binding"/>
    <property type="evidence" value="ECO:0007669"/>
    <property type="project" value="InterPro"/>
</dbReference>
<gene>
    <name evidence="2" type="ORF">CPELLU_LOCUS6451</name>
</gene>